<sequence length="467" mass="49505">MAFDSEVSSWASVPLNRRCQVVAAAAGKLAEATDELTLLCQSDQRTDPVETITAELLPLCSALRWLGRRGPRVLATRQLGPMGRPAWLWGVRSAVHRDPFGMVLILGAWNYPLLLPGVQAAQALAAGNRVLIKPAPGCESATARMVQAFHDAGIPPTALMQLDSSSDSAIAAINAGVDLIVLTGAATTGRNVLAQAARSLTPTIMELSGCDATILLPGADVQLAADAITFGLKFNGGATCIAPRRLIGQNEICDQVRTALVERLGSADPLVVHPSAREAAADLIERSLAAGCVDVTGRFHAQTLRDSGQMAPTVLDQVCADHPIASADVFAPVTSIVRVADTEESIQQVNQCPYRLSASVFGPPKQAEAVAQRLSVGNVCINDILVPTADPRLPFGGRGQSGFGVTRGAEGLLSMTVPKSISHRRGRFMPHLRPRADSDENRLSAAVILLHGATWSQRWQALRRMGR</sequence>
<feature type="domain" description="Aldehyde dehydrogenase" evidence="3">
    <location>
        <begin position="7"/>
        <end position="421"/>
    </location>
</feature>
<dbReference type="OrthoDB" id="9812625at2"/>
<dbReference type="InterPro" id="IPR016161">
    <property type="entry name" value="Ald_DH/histidinol_DH"/>
</dbReference>
<dbReference type="Gene3D" id="3.40.309.10">
    <property type="entry name" value="Aldehyde Dehydrogenase, Chain A, domain 2"/>
    <property type="match status" value="1"/>
</dbReference>
<dbReference type="PANTHER" id="PTHR42804:SF1">
    <property type="entry name" value="ALDEHYDE DEHYDROGENASE-RELATED"/>
    <property type="match status" value="1"/>
</dbReference>
<dbReference type="Proteomes" id="UP000318538">
    <property type="component" value="Chromosome"/>
</dbReference>
<evidence type="ECO:0000313" key="4">
    <source>
        <dbReference type="EMBL" id="QDT04664.1"/>
    </source>
</evidence>
<dbReference type="GO" id="GO:0008802">
    <property type="term" value="F:betaine-aldehyde dehydrogenase (NAD+) activity"/>
    <property type="evidence" value="ECO:0007669"/>
    <property type="project" value="UniProtKB-EC"/>
</dbReference>
<dbReference type="InterPro" id="IPR016163">
    <property type="entry name" value="Ald_DH_C"/>
</dbReference>
<reference evidence="4 5" key="1">
    <citation type="submission" date="2019-02" db="EMBL/GenBank/DDBJ databases">
        <title>Deep-cultivation of Planctomycetes and their phenomic and genomic characterization uncovers novel biology.</title>
        <authorList>
            <person name="Wiegand S."/>
            <person name="Jogler M."/>
            <person name="Boedeker C."/>
            <person name="Pinto D."/>
            <person name="Vollmers J."/>
            <person name="Rivas-Marin E."/>
            <person name="Kohn T."/>
            <person name="Peeters S.H."/>
            <person name="Heuer A."/>
            <person name="Rast P."/>
            <person name="Oberbeckmann S."/>
            <person name="Bunk B."/>
            <person name="Jeske O."/>
            <person name="Meyerdierks A."/>
            <person name="Storesund J.E."/>
            <person name="Kallscheuer N."/>
            <person name="Luecker S."/>
            <person name="Lage O.M."/>
            <person name="Pohl T."/>
            <person name="Merkel B.J."/>
            <person name="Hornburger P."/>
            <person name="Mueller R.-W."/>
            <person name="Bruemmer F."/>
            <person name="Labrenz M."/>
            <person name="Spormann A.M."/>
            <person name="Op den Camp H."/>
            <person name="Overmann J."/>
            <person name="Amann R."/>
            <person name="Jetten M.S.M."/>
            <person name="Mascher T."/>
            <person name="Medema M.H."/>
            <person name="Devos D.P."/>
            <person name="Kaster A.-K."/>
            <person name="Ovreas L."/>
            <person name="Rohde M."/>
            <person name="Galperin M.Y."/>
            <person name="Jogler C."/>
        </authorList>
    </citation>
    <scope>NUCLEOTIDE SEQUENCE [LARGE SCALE GENOMIC DNA]</scope>
    <source>
        <strain evidence="4 5">K22_7</strain>
    </source>
</reference>
<dbReference type="PANTHER" id="PTHR42804">
    <property type="entry name" value="ALDEHYDE DEHYDROGENASE"/>
    <property type="match status" value="1"/>
</dbReference>
<gene>
    <name evidence="4" type="primary">gbsA</name>
    <name evidence="4" type="ORF">K227x_30580</name>
</gene>
<dbReference type="InterPro" id="IPR015590">
    <property type="entry name" value="Aldehyde_DH_dom"/>
</dbReference>
<dbReference type="Gene3D" id="3.40.605.10">
    <property type="entry name" value="Aldehyde Dehydrogenase, Chain A, domain 1"/>
    <property type="match status" value="1"/>
</dbReference>
<keyword evidence="2 4" id="KW-0560">Oxidoreductase</keyword>
<dbReference type="EC" id="1.2.1.8" evidence="4"/>
<name>A0A517NBZ7_9BACT</name>
<dbReference type="KEGG" id="rlc:K227x_30580"/>
<organism evidence="4 5">
    <name type="scientific">Rubripirellula lacrimiformis</name>
    <dbReference type="NCBI Taxonomy" id="1930273"/>
    <lineage>
        <taxon>Bacteria</taxon>
        <taxon>Pseudomonadati</taxon>
        <taxon>Planctomycetota</taxon>
        <taxon>Planctomycetia</taxon>
        <taxon>Pirellulales</taxon>
        <taxon>Pirellulaceae</taxon>
        <taxon>Rubripirellula</taxon>
    </lineage>
</organism>
<dbReference type="EMBL" id="CP036525">
    <property type="protein sequence ID" value="QDT04664.1"/>
    <property type="molecule type" value="Genomic_DNA"/>
</dbReference>
<evidence type="ECO:0000259" key="3">
    <source>
        <dbReference type="Pfam" id="PF00171"/>
    </source>
</evidence>
<accession>A0A517NBZ7</accession>
<evidence type="ECO:0000313" key="5">
    <source>
        <dbReference type="Proteomes" id="UP000318538"/>
    </source>
</evidence>
<protein>
    <submittedName>
        <fullName evidence="4">Betaine aldehyde dehydrogenase</fullName>
        <ecNumber evidence="4">1.2.1.8</ecNumber>
    </submittedName>
</protein>
<dbReference type="InterPro" id="IPR016162">
    <property type="entry name" value="Ald_DH_N"/>
</dbReference>
<dbReference type="RefSeq" id="WP_145170399.1">
    <property type="nucleotide sequence ID" value="NZ_CP036525.1"/>
</dbReference>
<dbReference type="AlphaFoldDB" id="A0A517NBZ7"/>
<dbReference type="Pfam" id="PF00171">
    <property type="entry name" value="Aldedh"/>
    <property type="match status" value="1"/>
</dbReference>
<proteinExistence type="inferred from homology"/>
<evidence type="ECO:0000256" key="2">
    <source>
        <dbReference type="ARBA" id="ARBA00023002"/>
    </source>
</evidence>
<dbReference type="SUPFAM" id="SSF53720">
    <property type="entry name" value="ALDH-like"/>
    <property type="match status" value="1"/>
</dbReference>
<evidence type="ECO:0000256" key="1">
    <source>
        <dbReference type="ARBA" id="ARBA00009986"/>
    </source>
</evidence>
<keyword evidence="5" id="KW-1185">Reference proteome</keyword>
<comment type="similarity">
    <text evidence="1">Belongs to the aldehyde dehydrogenase family.</text>
</comment>